<organism evidence="5 6">
    <name type="scientific">Strongylocentrotus purpuratus</name>
    <name type="common">Purple sea urchin</name>
    <dbReference type="NCBI Taxonomy" id="7668"/>
    <lineage>
        <taxon>Eukaryota</taxon>
        <taxon>Metazoa</taxon>
        <taxon>Echinodermata</taxon>
        <taxon>Eleutherozoa</taxon>
        <taxon>Echinozoa</taxon>
        <taxon>Echinoidea</taxon>
        <taxon>Euechinoidea</taxon>
        <taxon>Echinacea</taxon>
        <taxon>Camarodonta</taxon>
        <taxon>Echinidea</taxon>
        <taxon>Strongylocentrotidae</taxon>
        <taxon>Strongylocentrotus</taxon>
    </lineage>
</organism>
<dbReference type="CDD" id="cd18793">
    <property type="entry name" value="SF2_C_SNF"/>
    <property type="match status" value="1"/>
</dbReference>
<feature type="domain" description="Helicase C-terminal" evidence="4">
    <location>
        <begin position="17"/>
        <end position="170"/>
    </location>
</feature>
<dbReference type="OMA" id="LSKFCQD"/>
<protein>
    <recommendedName>
        <fullName evidence="4">Helicase C-terminal domain-containing protein</fullName>
    </recommendedName>
</protein>
<dbReference type="GO" id="GO:0005524">
    <property type="term" value="F:ATP binding"/>
    <property type="evidence" value="ECO:0007669"/>
    <property type="project" value="UniProtKB-KW"/>
</dbReference>
<evidence type="ECO:0000256" key="2">
    <source>
        <dbReference type="ARBA" id="ARBA00022801"/>
    </source>
</evidence>
<evidence type="ECO:0000313" key="5">
    <source>
        <dbReference type="EnsemblMetazoa" id="XP_030842261"/>
    </source>
</evidence>
<dbReference type="RefSeq" id="XP_030842261.1">
    <property type="nucleotide sequence ID" value="XM_030986401.1"/>
</dbReference>
<dbReference type="Pfam" id="PF00271">
    <property type="entry name" value="Helicase_C"/>
    <property type="match status" value="1"/>
</dbReference>
<dbReference type="AlphaFoldDB" id="A0A7M7NVT9"/>
<dbReference type="EnsemblMetazoa" id="XM_030986401">
    <property type="protein sequence ID" value="XP_030842261"/>
    <property type="gene ID" value="LOC115924301"/>
</dbReference>
<keyword evidence="2" id="KW-0378">Hydrolase</keyword>
<name>A0A7M7NVT9_STRPU</name>
<dbReference type="PROSITE" id="PS51194">
    <property type="entry name" value="HELICASE_CTER"/>
    <property type="match status" value="1"/>
</dbReference>
<dbReference type="PANTHER" id="PTHR45626">
    <property type="entry name" value="TRANSCRIPTION TERMINATION FACTOR 2-RELATED"/>
    <property type="match status" value="1"/>
</dbReference>
<reference evidence="5" key="2">
    <citation type="submission" date="2021-01" db="UniProtKB">
        <authorList>
            <consortium name="EnsemblMetazoa"/>
        </authorList>
    </citation>
    <scope>IDENTIFICATION</scope>
</reference>
<proteinExistence type="predicted"/>
<dbReference type="Proteomes" id="UP000007110">
    <property type="component" value="Unassembled WGS sequence"/>
</dbReference>
<dbReference type="InParanoid" id="A0A7M7NVT9"/>
<evidence type="ECO:0000259" key="4">
    <source>
        <dbReference type="PROSITE" id="PS51194"/>
    </source>
</evidence>
<keyword evidence="6" id="KW-1185">Reference proteome</keyword>
<evidence type="ECO:0000313" key="6">
    <source>
        <dbReference type="Proteomes" id="UP000007110"/>
    </source>
</evidence>
<evidence type="ECO:0000256" key="1">
    <source>
        <dbReference type="ARBA" id="ARBA00022741"/>
    </source>
</evidence>
<dbReference type="Gene3D" id="3.40.50.300">
    <property type="entry name" value="P-loop containing nucleotide triphosphate hydrolases"/>
    <property type="match status" value="1"/>
</dbReference>
<dbReference type="OrthoDB" id="276744at2759"/>
<keyword evidence="3" id="KW-0067">ATP-binding</keyword>
<sequence length="187" mass="21446">MYDPSFSSTRIKFVIDQLEEIHDEGPADSPMKSVIVSQFTEMLDVVASHLSWAGFEYWSIRRAIPPKKRSEAMDDFNNNPRGREVMLVSLKAGRVGLNLIGGNHLFFLDMHWNPVLEDIVCDSICREGQMRIVYIHKFVCVDTIEERILELQEKKRQLAKDVLTGSKEVPSQADLEFLIGDLYQNEA</sequence>
<dbReference type="SMART" id="SM00490">
    <property type="entry name" value="HELICc"/>
    <property type="match status" value="1"/>
</dbReference>
<dbReference type="InterPro" id="IPR050628">
    <property type="entry name" value="SNF2_RAD54_helicase_TF"/>
</dbReference>
<evidence type="ECO:0000256" key="3">
    <source>
        <dbReference type="ARBA" id="ARBA00022840"/>
    </source>
</evidence>
<dbReference type="InterPro" id="IPR027417">
    <property type="entry name" value="P-loop_NTPase"/>
</dbReference>
<dbReference type="InterPro" id="IPR049730">
    <property type="entry name" value="SNF2/RAD54-like_C"/>
</dbReference>
<dbReference type="SUPFAM" id="SSF52540">
    <property type="entry name" value="P-loop containing nucleoside triphosphate hydrolases"/>
    <property type="match status" value="1"/>
</dbReference>
<dbReference type="PANTHER" id="PTHR45626:SF50">
    <property type="entry name" value="TRANSCRIPTION TERMINATION FACTOR 2"/>
    <property type="match status" value="1"/>
</dbReference>
<dbReference type="KEGG" id="spu:115924301"/>
<keyword evidence="1" id="KW-0547">Nucleotide-binding</keyword>
<dbReference type="InterPro" id="IPR001650">
    <property type="entry name" value="Helicase_C-like"/>
</dbReference>
<dbReference type="GeneID" id="115924301"/>
<dbReference type="GO" id="GO:0016787">
    <property type="term" value="F:hydrolase activity"/>
    <property type="evidence" value="ECO:0007669"/>
    <property type="project" value="UniProtKB-KW"/>
</dbReference>
<reference evidence="6" key="1">
    <citation type="submission" date="2015-02" db="EMBL/GenBank/DDBJ databases">
        <title>Genome sequencing for Strongylocentrotus purpuratus.</title>
        <authorList>
            <person name="Murali S."/>
            <person name="Liu Y."/>
            <person name="Vee V."/>
            <person name="English A."/>
            <person name="Wang M."/>
            <person name="Skinner E."/>
            <person name="Han Y."/>
            <person name="Muzny D.M."/>
            <person name="Worley K.C."/>
            <person name="Gibbs R.A."/>
        </authorList>
    </citation>
    <scope>NUCLEOTIDE SEQUENCE</scope>
</reference>
<accession>A0A7M7NVT9</accession>